<dbReference type="SMART" id="SM00408">
    <property type="entry name" value="IGc2"/>
    <property type="match status" value="1"/>
</dbReference>
<keyword evidence="2" id="KW-1015">Disulfide bond</keyword>
<dbReference type="PROSITE" id="PS50026">
    <property type="entry name" value="EGF_3"/>
    <property type="match status" value="1"/>
</dbReference>
<dbReference type="Pfam" id="PF13927">
    <property type="entry name" value="Ig_3"/>
    <property type="match status" value="1"/>
</dbReference>
<dbReference type="EMBL" id="HACG01039772">
    <property type="protein sequence ID" value="CEK86637.1"/>
    <property type="molecule type" value="Transcribed_RNA"/>
</dbReference>
<dbReference type="PANTHER" id="PTHR10075:SF100">
    <property type="entry name" value="FASCICLIN-2"/>
    <property type="match status" value="1"/>
</dbReference>
<feature type="domain" description="EGF-like" evidence="3">
    <location>
        <begin position="420"/>
        <end position="452"/>
    </location>
</feature>
<name>A0A0B7B178_9EUPU</name>
<dbReference type="EMBL" id="HACG01039776">
    <property type="protein sequence ID" value="CEK86641.1"/>
    <property type="molecule type" value="Transcribed_RNA"/>
</dbReference>
<dbReference type="GO" id="GO:0005886">
    <property type="term" value="C:plasma membrane"/>
    <property type="evidence" value="ECO:0007669"/>
    <property type="project" value="TreeGrafter"/>
</dbReference>
<dbReference type="InterPro" id="IPR003598">
    <property type="entry name" value="Ig_sub2"/>
</dbReference>
<dbReference type="PROSITE" id="PS01186">
    <property type="entry name" value="EGF_2"/>
    <property type="match status" value="2"/>
</dbReference>
<evidence type="ECO:0000313" key="7">
    <source>
        <dbReference type="EMBL" id="CEK86637.1"/>
    </source>
</evidence>
<sequence>MTSGHTSLRLSHNREHLHTLIDRLSVCILLLCLPGTTYAVILASGCADGSREGLHSFTDTAACEGTWEGHIRNASKLCSPGWRVCTSFDVDALRNITWQNAQEVQGCMAINAAQDGGRCRECRGDLEQDDMAGVGQRCAYQSLGQTSCITGGRIDASCCVDSHFHTACHFKPGFMNGVICCRLPAKRPNIVVKPPERLQVYRDFIFLLTCQASGMPPPIVHWYRDGRRLTSETYRVSVLSSGDLLVTLARRSDTGLYTCEAINEHGIDTASSYVSIAEYSSGCSDGTTDGLHMHREIQACSGAWKGHVKYGKSLCTKGWRVCSPRNRKQIKEITSFEIFDLAGCYAYNSASLHNKCKRCQSTGMAGVGKDCGVVSYSQTSCLAYGRVDVFSANMTSSCEYTKGLTTGVLCCKKTKHGREKSHLCKPKCENNGVCLSRNRCKCADGYKGARCQLSVCEPGCGSKGVCVQKNKCHCEEGYSGATCRHKVMLCKPSCLNGGRCYKGKCKCSSSFWGKSCQYPMQHVLLSRMNRTER</sequence>
<dbReference type="SMART" id="SM00181">
    <property type="entry name" value="EGF"/>
    <property type="match status" value="3"/>
</dbReference>
<dbReference type="Gene3D" id="2.10.25.10">
    <property type="entry name" value="Laminin"/>
    <property type="match status" value="2"/>
</dbReference>
<dbReference type="AlphaFoldDB" id="A0A0B7B178"/>
<feature type="domain" description="Ig-like" evidence="4">
    <location>
        <begin position="188"/>
        <end position="275"/>
    </location>
</feature>
<dbReference type="SMART" id="SM00409">
    <property type="entry name" value="IG"/>
    <property type="match status" value="1"/>
</dbReference>
<keyword evidence="1" id="KW-0393">Immunoglobulin domain</keyword>
<evidence type="ECO:0000256" key="2">
    <source>
        <dbReference type="PROSITE-ProRule" id="PRU00076"/>
    </source>
</evidence>
<evidence type="ECO:0000256" key="1">
    <source>
        <dbReference type="ARBA" id="ARBA00023319"/>
    </source>
</evidence>
<dbReference type="GO" id="GO:0098632">
    <property type="term" value="F:cell-cell adhesion mediator activity"/>
    <property type="evidence" value="ECO:0007669"/>
    <property type="project" value="TreeGrafter"/>
</dbReference>
<dbReference type="EMBL" id="HACG01039768">
    <property type="protein sequence ID" value="CEK86633.1"/>
    <property type="molecule type" value="Transcribed_RNA"/>
</dbReference>
<dbReference type="InterPro" id="IPR003599">
    <property type="entry name" value="Ig_sub"/>
</dbReference>
<evidence type="ECO:0000313" key="8">
    <source>
        <dbReference type="EMBL" id="CEK86641.1"/>
    </source>
</evidence>
<dbReference type="InterPro" id="IPR013783">
    <property type="entry name" value="Ig-like_fold"/>
</dbReference>
<gene>
    <name evidence="7" type="primary">ORF154864</name>
    <name evidence="5" type="synonym">ORF154843</name>
    <name evidence="6" type="synonym">ORF154852</name>
    <name evidence="8" type="synonym">ORF154885</name>
</gene>
<dbReference type="GO" id="GO:0007156">
    <property type="term" value="P:homophilic cell adhesion via plasma membrane adhesion molecules"/>
    <property type="evidence" value="ECO:0007669"/>
    <property type="project" value="TreeGrafter"/>
</dbReference>
<dbReference type="PROSITE" id="PS50835">
    <property type="entry name" value="IG_LIKE"/>
    <property type="match status" value="1"/>
</dbReference>
<organism evidence="7">
    <name type="scientific">Arion vulgaris</name>
    <dbReference type="NCBI Taxonomy" id="1028688"/>
    <lineage>
        <taxon>Eukaryota</taxon>
        <taxon>Metazoa</taxon>
        <taxon>Spiralia</taxon>
        <taxon>Lophotrochozoa</taxon>
        <taxon>Mollusca</taxon>
        <taxon>Gastropoda</taxon>
        <taxon>Heterobranchia</taxon>
        <taxon>Euthyneura</taxon>
        <taxon>Panpulmonata</taxon>
        <taxon>Eupulmonata</taxon>
        <taxon>Stylommatophora</taxon>
        <taxon>Helicina</taxon>
        <taxon>Arionoidea</taxon>
        <taxon>Arionidae</taxon>
        <taxon>Arion</taxon>
    </lineage>
</organism>
<comment type="caution">
    <text evidence="2">Lacks conserved residue(s) required for the propagation of feature annotation.</text>
</comment>
<dbReference type="Gene3D" id="2.60.40.10">
    <property type="entry name" value="Immunoglobulins"/>
    <property type="match status" value="1"/>
</dbReference>
<reference evidence="7" key="1">
    <citation type="submission" date="2014-12" db="EMBL/GenBank/DDBJ databases">
        <title>Insight into the proteome of Arion vulgaris.</title>
        <authorList>
            <person name="Aradska J."/>
            <person name="Bulat T."/>
            <person name="Smidak R."/>
            <person name="Sarate P."/>
            <person name="Gangsoo J."/>
            <person name="Sialana F."/>
            <person name="Bilban M."/>
            <person name="Lubec G."/>
        </authorList>
    </citation>
    <scope>NUCLEOTIDE SEQUENCE</scope>
    <source>
        <tissue evidence="7">Skin</tissue>
    </source>
</reference>
<feature type="disulfide bond" evidence="2">
    <location>
        <begin position="424"/>
        <end position="434"/>
    </location>
</feature>
<evidence type="ECO:0000313" key="6">
    <source>
        <dbReference type="EMBL" id="CEK86634.1"/>
    </source>
</evidence>
<dbReference type="InterPro" id="IPR007110">
    <property type="entry name" value="Ig-like_dom"/>
</dbReference>
<proteinExistence type="predicted"/>
<dbReference type="GO" id="GO:0070593">
    <property type="term" value="P:dendrite self-avoidance"/>
    <property type="evidence" value="ECO:0007669"/>
    <property type="project" value="TreeGrafter"/>
</dbReference>
<dbReference type="SUPFAM" id="SSF48726">
    <property type="entry name" value="Immunoglobulin"/>
    <property type="match status" value="1"/>
</dbReference>
<evidence type="ECO:0000259" key="3">
    <source>
        <dbReference type="PROSITE" id="PS50026"/>
    </source>
</evidence>
<dbReference type="GO" id="GO:0030424">
    <property type="term" value="C:axon"/>
    <property type="evidence" value="ECO:0007669"/>
    <property type="project" value="TreeGrafter"/>
</dbReference>
<dbReference type="GO" id="GO:0007411">
    <property type="term" value="P:axon guidance"/>
    <property type="evidence" value="ECO:0007669"/>
    <property type="project" value="TreeGrafter"/>
</dbReference>
<evidence type="ECO:0000259" key="4">
    <source>
        <dbReference type="PROSITE" id="PS50835"/>
    </source>
</evidence>
<accession>A0A0B7B178</accession>
<protein>
    <submittedName>
        <fullName evidence="7">Uncharacterized protein</fullName>
    </submittedName>
</protein>
<dbReference type="PROSITE" id="PS00022">
    <property type="entry name" value="EGF_1"/>
    <property type="match status" value="2"/>
</dbReference>
<evidence type="ECO:0000313" key="5">
    <source>
        <dbReference type="EMBL" id="CEK86633.1"/>
    </source>
</evidence>
<dbReference type="EMBL" id="HACG01039769">
    <property type="protein sequence ID" value="CEK86634.1"/>
    <property type="molecule type" value="Transcribed_RNA"/>
</dbReference>
<feature type="disulfide bond" evidence="2">
    <location>
        <begin position="442"/>
        <end position="451"/>
    </location>
</feature>
<dbReference type="InterPro" id="IPR036179">
    <property type="entry name" value="Ig-like_dom_sf"/>
</dbReference>
<keyword evidence="2" id="KW-0245">EGF-like domain</keyword>
<dbReference type="PANTHER" id="PTHR10075">
    <property type="entry name" value="BASIGIN RELATED"/>
    <property type="match status" value="1"/>
</dbReference>
<dbReference type="InterPro" id="IPR000742">
    <property type="entry name" value="EGF"/>
</dbReference>